<dbReference type="eggNOG" id="ENOG502ZC93">
    <property type="taxonomic scope" value="Bacteria"/>
</dbReference>
<dbReference type="Proteomes" id="UP000182114">
    <property type="component" value="Unassembled WGS sequence"/>
</dbReference>
<dbReference type="EMBL" id="FNBD01000005">
    <property type="protein sequence ID" value="SDE96099.1"/>
    <property type="molecule type" value="Genomic_DNA"/>
</dbReference>
<gene>
    <name evidence="2" type="ORF">SAMN04487992_105311</name>
</gene>
<sequence>MSPIKSLVKEQIEKYEWYRYHHISNTIAQKTLKNLEKEKGKFPITLKKQSDAYAREILGWKGFSPWLYVYSHFSEAFKEGWIPDNFYGKVVIPKIQGDYGKISYLKPITHKLFEEKPCPDLGYLINGRCFDNNYNPVLQADFKNLLFQNTDKVICKLDQSCQGKGVYVFQYKEFEILKILELGNCVIQKYIQQHQFFNAFTTDSVATIRLTTVIDCNFQISLRAAYLRLGRRHNTHVSSEDHIRISINMDNGTLNSLGYLPNWQKIEQHPDTLEKFDHKLIPNFEECKKLVERLHKRVPMVQAIGWDLIVDTNNKPIVMEWNGYSNDIKFSEASQGPCFKDLAWNKLRI</sequence>
<organism evidence="2 3">
    <name type="scientific">Cellulophaga baltica</name>
    <dbReference type="NCBI Taxonomy" id="76594"/>
    <lineage>
        <taxon>Bacteria</taxon>
        <taxon>Pseudomonadati</taxon>
        <taxon>Bacteroidota</taxon>
        <taxon>Flavobacteriia</taxon>
        <taxon>Flavobacteriales</taxon>
        <taxon>Flavobacteriaceae</taxon>
        <taxon>Cellulophaga</taxon>
    </lineage>
</organism>
<protein>
    <submittedName>
        <fullName evidence="2">Sugar-transfer associated ATP-grasp</fullName>
    </submittedName>
</protein>
<dbReference type="Pfam" id="PF14397">
    <property type="entry name" value="ATPgrasp_ST"/>
    <property type="match status" value="1"/>
</dbReference>
<accession>A0A1G7H7K6</accession>
<feature type="domain" description="Alpha-L-glutamate ligase-related protein ATP-grasp" evidence="1">
    <location>
        <begin position="184"/>
        <end position="330"/>
    </location>
</feature>
<dbReference type="InterPro" id="IPR039523">
    <property type="entry name" value="RimK-rel_E_lig_ATP-grasp"/>
</dbReference>
<dbReference type="AlphaFoldDB" id="A0A1G7H7K6"/>
<evidence type="ECO:0000313" key="2">
    <source>
        <dbReference type="EMBL" id="SDE96099.1"/>
    </source>
</evidence>
<dbReference type="SUPFAM" id="SSF56059">
    <property type="entry name" value="Glutathione synthetase ATP-binding domain-like"/>
    <property type="match status" value="1"/>
</dbReference>
<name>A0A1G7H7K6_9FLAO</name>
<evidence type="ECO:0000259" key="1">
    <source>
        <dbReference type="Pfam" id="PF14397"/>
    </source>
</evidence>
<reference evidence="3" key="1">
    <citation type="submission" date="2016-10" db="EMBL/GenBank/DDBJ databases">
        <authorList>
            <person name="Varghese N."/>
            <person name="Submissions S."/>
        </authorList>
    </citation>
    <scope>NUCLEOTIDE SEQUENCE [LARGE SCALE GENOMIC DNA]</scope>
    <source>
        <strain evidence="3">DSM 24729</strain>
    </source>
</reference>
<keyword evidence="3" id="KW-1185">Reference proteome</keyword>
<evidence type="ECO:0000313" key="3">
    <source>
        <dbReference type="Proteomes" id="UP000182114"/>
    </source>
</evidence>
<proteinExistence type="predicted"/>
<dbReference type="RefSeq" id="WP_051327599.1">
    <property type="nucleotide sequence ID" value="NZ_FNBD01000005.1"/>
</dbReference>